<sequence>MTKIVDFGRLWKEDLAADKNRRVAEPDDLRFWAKNSSSYNQRAGNPAEHVNTLAYLRTVIKPGTSVLDIGTGTGRIALDLAEHGCKVTALDASIDMLEVAEAEAKQRGLKIEFVHSSWPIRLEKSFEYTVASWSLYRQRDLLGALRAMVEQTRSIAFAIDTTGAPNVLDEAIAISQGKEPEPTQARTLLLAGGFAQLGIPVGIELITEKRKVTANQLATLLKDSQKLLSDRAKEYLDRNAQITQEGWLYPRTRGVVYAKIPRRN</sequence>
<evidence type="ECO:0000259" key="1">
    <source>
        <dbReference type="Pfam" id="PF13649"/>
    </source>
</evidence>
<accession>S2WIX6</accession>
<protein>
    <recommendedName>
        <fullName evidence="1">Methyltransferase domain-containing protein</fullName>
    </recommendedName>
</protein>
<organism evidence="2 3">
    <name type="scientific">Propionimicrobium lymphophilum ACS-093-V-SCH5</name>
    <dbReference type="NCBI Taxonomy" id="883161"/>
    <lineage>
        <taxon>Bacteria</taxon>
        <taxon>Bacillati</taxon>
        <taxon>Actinomycetota</taxon>
        <taxon>Actinomycetes</taxon>
        <taxon>Propionibacteriales</taxon>
        <taxon>Propionibacteriaceae</taxon>
        <taxon>Propionimicrobium</taxon>
    </lineage>
</organism>
<dbReference type="AlphaFoldDB" id="S2WIX6"/>
<evidence type="ECO:0000313" key="2">
    <source>
        <dbReference type="EMBL" id="EPD32602.1"/>
    </source>
</evidence>
<dbReference type="OrthoDB" id="7062303at2"/>
<dbReference type="Gene3D" id="3.40.50.150">
    <property type="entry name" value="Vaccinia Virus protein VP39"/>
    <property type="match status" value="1"/>
</dbReference>
<reference evidence="2 3" key="1">
    <citation type="submission" date="2013-04" db="EMBL/GenBank/DDBJ databases">
        <title>The Genome Sequence of Propionimicrobium lymphophilum ACS-093-V-SCH5.</title>
        <authorList>
            <consortium name="The Broad Institute Genomics Platform"/>
            <person name="Earl A."/>
            <person name="Ward D."/>
            <person name="Feldgarden M."/>
            <person name="Gevers D."/>
            <person name="Saerens B."/>
            <person name="Vaneechoutte M."/>
            <person name="Walker B."/>
            <person name="Young S."/>
            <person name="Zeng Q."/>
            <person name="Gargeya S."/>
            <person name="Fitzgerald M."/>
            <person name="Haas B."/>
            <person name="Abouelleil A."/>
            <person name="Allen A.W."/>
            <person name="Alvarado L."/>
            <person name="Arachchi H.M."/>
            <person name="Berlin A.M."/>
            <person name="Chapman S.B."/>
            <person name="Gainer-Dewar J."/>
            <person name="Goldberg J."/>
            <person name="Griggs A."/>
            <person name="Gujja S."/>
            <person name="Hansen M."/>
            <person name="Howarth C."/>
            <person name="Imamovic A."/>
            <person name="Ireland A."/>
            <person name="Larimer J."/>
            <person name="McCowan C."/>
            <person name="Murphy C."/>
            <person name="Pearson M."/>
            <person name="Poon T.W."/>
            <person name="Priest M."/>
            <person name="Roberts A."/>
            <person name="Saif S."/>
            <person name="Shea T."/>
            <person name="Sisk P."/>
            <person name="Sykes S."/>
            <person name="Wortman J."/>
            <person name="Nusbaum C."/>
            <person name="Birren B."/>
        </authorList>
    </citation>
    <scope>NUCLEOTIDE SEQUENCE [LARGE SCALE GENOMIC DNA]</scope>
    <source>
        <strain evidence="2 3">ACS-093-V-SCH5</strain>
    </source>
</reference>
<dbReference type="HOGENOM" id="CLU_1053179_0_0_11"/>
<proteinExistence type="predicted"/>
<name>S2WIX6_9ACTN</name>
<keyword evidence="3" id="KW-1185">Reference proteome</keyword>
<dbReference type="RefSeq" id="WP_016456129.1">
    <property type="nucleotide sequence ID" value="NZ_KE150269.1"/>
</dbReference>
<comment type="caution">
    <text evidence="2">The sequence shown here is derived from an EMBL/GenBank/DDBJ whole genome shotgun (WGS) entry which is preliminary data.</text>
</comment>
<dbReference type="Proteomes" id="UP000014417">
    <property type="component" value="Unassembled WGS sequence"/>
</dbReference>
<dbReference type="InterPro" id="IPR041698">
    <property type="entry name" value="Methyltransf_25"/>
</dbReference>
<dbReference type="SUPFAM" id="SSF53335">
    <property type="entry name" value="S-adenosyl-L-methionine-dependent methyltransferases"/>
    <property type="match status" value="1"/>
</dbReference>
<dbReference type="InterPro" id="IPR029063">
    <property type="entry name" value="SAM-dependent_MTases_sf"/>
</dbReference>
<dbReference type="EMBL" id="AGZR01000008">
    <property type="protein sequence ID" value="EPD32602.1"/>
    <property type="molecule type" value="Genomic_DNA"/>
</dbReference>
<evidence type="ECO:0000313" key="3">
    <source>
        <dbReference type="Proteomes" id="UP000014417"/>
    </source>
</evidence>
<gene>
    <name evidence="2" type="ORF">HMPREF9306_01301</name>
</gene>
<dbReference type="CDD" id="cd02440">
    <property type="entry name" value="AdoMet_MTases"/>
    <property type="match status" value="1"/>
</dbReference>
<feature type="domain" description="Methyltransferase" evidence="1">
    <location>
        <begin position="66"/>
        <end position="149"/>
    </location>
</feature>
<dbReference type="Pfam" id="PF13649">
    <property type="entry name" value="Methyltransf_25"/>
    <property type="match status" value="1"/>
</dbReference>